<dbReference type="PANTHER" id="PTHR11601:SF34">
    <property type="entry name" value="CYSTEINE DESULFURASE"/>
    <property type="match status" value="1"/>
</dbReference>
<dbReference type="STRING" id="1915309.AXG55_13700"/>
<dbReference type="InterPro" id="IPR015424">
    <property type="entry name" value="PyrdxlP-dep_Trfase"/>
</dbReference>
<comment type="cofactor">
    <cofactor evidence="1 9">
        <name>pyridoxal 5'-phosphate</name>
        <dbReference type="ChEBI" id="CHEBI:597326"/>
    </cofactor>
</comment>
<dbReference type="SUPFAM" id="SSF52821">
    <property type="entry name" value="Rhodanese/Cell cycle control phosphatase"/>
    <property type="match status" value="1"/>
</dbReference>
<dbReference type="InterPro" id="IPR001279">
    <property type="entry name" value="Metallo-B-lactamas"/>
</dbReference>
<comment type="similarity">
    <text evidence="2">Belongs to the class-V pyridoxal-phosphate-dependent aminotransferase family. NifS/IscS subfamily.</text>
</comment>
<dbReference type="InterPro" id="IPR000192">
    <property type="entry name" value="Aminotrans_V_dom"/>
</dbReference>
<evidence type="ECO:0000313" key="11">
    <source>
        <dbReference type="EMBL" id="APJ04890.1"/>
    </source>
</evidence>
<dbReference type="InterPro" id="IPR015422">
    <property type="entry name" value="PyrdxlP-dep_Trfase_small"/>
</dbReference>
<dbReference type="CDD" id="cd00158">
    <property type="entry name" value="RHOD"/>
    <property type="match status" value="1"/>
</dbReference>
<evidence type="ECO:0000256" key="7">
    <source>
        <dbReference type="ARBA" id="ARBA00023014"/>
    </source>
</evidence>
<reference evidence="11 12" key="1">
    <citation type="submission" date="2016-10" db="EMBL/GenBank/DDBJ databases">
        <title>Silvanigrella aquatica sp. nov., isolated from a freshwater lake located in the Black Forest, Germany, description of Silvanigrellaceae fam. nov., Silvanigrellales ord. nov., reclassification of the order Bdellovibrionales in the class Oligoflexia, reclassification of the families Bacteriovoracaceae and Halobacteriovoraceae in the new order Bacteriovoracales ord. nov., and reclassification of the family Pseudobacteriovoracaceae in the order Oligoflexiales.</title>
        <authorList>
            <person name="Hahn M.W."/>
            <person name="Schmidt J."/>
            <person name="Koll U."/>
            <person name="Rohde M."/>
            <person name="Verbag S."/>
            <person name="Pitt A."/>
            <person name="Nakai R."/>
            <person name="Naganuma T."/>
            <person name="Lang E."/>
        </authorList>
    </citation>
    <scope>NUCLEOTIDE SEQUENCE [LARGE SCALE GENOMIC DNA]</scope>
    <source>
        <strain evidence="11 12">MWH-Nonnen-W8red</strain>
    </source>
</reference>
<evidence type="ECO:0000256" key="3">
    <source>
        <dbReference type="ARBA" id="ARBA00012239"/>
    </source>
</evidence>
<keyword evidence="4" id="KW-0479">Metal-binding</keyword>
<dbReference type="SUPFAM" id="SSF56281">
    <property type="entry name" value="Metallo-hydrolase/oxidoreductase"/>
    <property type="match status" value="1"/>
</dbReference>
<dbReference type="InterPro" id="IPR020578">
    <property type="entry name" value="Aminotrans_V_PyrdxlP_BS"/>
</dbReference>
<dbReference type="Gene3D" id="3.90.1150.10">
    <property type="entry name" value="Aspartate Aminotransferase, domain 1"/>
    <property type="match status" value="1"/>
</dbReference>
<evidence type="ECO:0000259" key="10">
    <source>
        <dbReference type="PROSITE" id="PS50206"/>
    </source>
</evidence>
<dbReference type="GO" id="GO:0031071">
    <property type="term" value="F:cysteine desulfurase activity"/>
    <property type="evidence" value="ECO:0007669"/>
    <property type="project" value="UniProtKB-EC"/>
</dbReference>
<dbReference type="OrthoDB" id="9808002at2"/>
<keyword evidence="12" id="KW-1185">Reference proteome</keyword>
<dbReference type="SUPFAM" id="SSF53383">
    <property type="entry name" value="PLP-dependent transferases"/>
    <property type="match status" value="1"/>
</dbReference>
<dbReference type="Gene3D" id="3.40.250.10">
    <property type="entry name" value="Rhodanese-like domain"/>
    <property type="match status" value="1"/>
</dbReference>
<evidence type="ECO:0000256" key="8">
    <source>
        <dbReference type="ARBA" id="ARBA00050776"/>
    </source>
</evidence>
<sequence length="783" mass="87695">MIFASNETNNRIYFDCNATTPILKEASQAVLRTMEKVYGNPSSTHMVGAQAKIILERSRVSASEVIHAHPSEIYFTSGATEAIQISVLSVLKWISEQKKQGINIKERKILISATEHKAIPNAISHWCFVLDLDIEIIPIGVDEKGHILLNEIEMHVKDTIFLCTMAVNNETGVITKLNAIENLIRSQQHHIYWLVDCVQALGKIDLNFDNLSVDYAVFSGHKIHAPKGIGFLYLREKAPQCPLIVGGGQEKGVRSGTENLPGIAAIGVILELLKDRKRGNKVESIRNHNELLEFRNILLDALQLAFPSIVFNTDLNHSVPTTINFSVYGLTSKELMNVFDCAGISMSGGSACNSKSVNYSHVLEAMNFPEWRLASGVRLSFSFATSKEEIIKGSQAILNAGKAFKNSCLNLSCSIENNLDENFMTQDDLHGIIQLNSEFANTWILIDCFTKSCIVIDPTEKNLDRILNLIHCKNLYVQAILDTHSHADHDSVRKILFTKLNLNDNGLDVLGWPENGNILKFNSNQWEIKKLNTPGHTLDSVCYLVFDKNKLKYPLFAFVGDTILPGGLGRTDFEMSCIEQFFHSLHLLNKNLSPQTMLCSAHDYNNNLATSWGVEKNNNCLLKSSLISDDKMTFNYFNNEKKKIDSNLSLDDKTDNIVCGLISVNYNEKSDSLPLLNPDKINDKEYIVIDIRERAESLAFKDWASLNLNQQPINIPMSKITNLMCELLQGNEKYSSKKIILLCSTGRRSLIIAKNFRRLGFSSVLSIDGGVAFSSLKNFENTY</sequence>
<dbReference type="PROSITE" id="PS50206">
    <property type="entry name" value="RHODANESE_3"/>
    <property type="match status" value="1"/>
</dbReference>
<evidence type="ECO:0000256" key="2">
    <source>
        <dbReference type="ARBA" id="ARBA00006490"/>
    </source>
</evidence>
<dbReference type="AlphaFoldDB" id="A0A1L4D3Y1"/>
<dbReference type="GO" id="GO:0046872">
    <property type="term" value="F:metal ion binding"/>
    <property type="evidence" value="ECO:0007669"/>
    <property type="project" value="UniProtKB-KW"/>
</dbReference>
<evidence type="ECO:0000256" key="4">
    <source>
        <dbReference type="ARBA" id="ARBA00022723"/>
    </source>
</evidence>
<keyword evidence="7" id="KW-0411">Iron-sulfur</keyword>
<proteinExistence type="inferred from homology"/>
<organism evidence="11 12">
    <name type="scientific">Silvanigrella aquatica</name>
    <dbReference type="NCBI Taxonomy" id="1915309"/>
    <lineage>
        <taxon>Bacteria</taxon>
        <taxon>Pseudomonadati</taxon>
        <taxon>Bdellovibrionota</taxon>
        <taxon>Oligoflexia</taxon>
        <taxon>Silvanigrellales</taxon>
        <taxon>Silvanigrellaceae</taxon>
        <taxon>Silvanigrella</taxon>
    </lineage>
</organism>
<dbReference type="KEGG" id="saqi:AXG55_13700"/>
<evidence type="ECO:0000256" key="1">
    <source>
        <dbReference type="ARBA" id="ARBA00001933"/>
    </source>
</evidence>
<evidence type="ECO:0000313" key="12">
    <source>
        <dbReference type="Proteomes" id="UP000184731"/>
    </source>
</evidence>
<dbReference type="Gene3D" id="1.10.260.50">
    <property type="match status" value="1"/>
</dbReference>
<dbReference type="PANTHER" id="PTHR11601">
    <property type="entry name" value="CYSTEINE DESULFURYLASE FAMILY MEMBER"/>
    <property type="match status" value="1"/>
</dbReference>
<name>A0A1L4D3Y1_9BACT</name>
<dbReference type="Gene3D" id="3.60.15.10">
    <property type="entry name" value="Ribonuclease Z/Hydroxyacylglutathione hydrolase-like"/>
    <property type="match status" value="1"/>
</dbReference>
<keyword evidence="5" id="KW-0663">Pyridoxal phosphate</keyword>
<evidence type="ECO:0000256" key="6">
    <source>
        <dbReference type="ARBA" id="ARBA00023004"/>
    </source>
</evidence>
<protein>
    <recommendedName>
        <fullName evidence="3">cysteine desulfurase</fullName>
        <ecNumber evidence="3">2.8.1.7</ecNumber>
    </recommendedName>
</protein>
<keyword evidence="6" id="KW-0408">Iron</keyword>
<dbReference type="Gene3D" id="3.40.640.10">
    <property type="entry name" value="Type I PLP-dependent aspartate aminotransferase-like (Major domain)"/>
    <property type="match status" value="1"/>
</dbReference>
<dbReference type="Pfam" id="PF00581">
    <property type="entry name" value="Rhodanese"/>
    <property type="match status" value="1"/>
</dbReference>
<dbReference type="RefSeq" id="WP_148698649.1">
    <property type="nucleotide sequence ID" value="NZ_CP017834.1"/>
</dbReference>
<dbReference type="Pfam" id="PF00266">
    <property type="entry name" value="Aminotran_5"/>
    <property type="match status" value="1"/>
</dbReference>
<gene>
    <name evidence="11" type="ORF">AXG55_13700</name>
</gene>
<dbReference type="InterPro" id="IPR001763">
    <property type="entry name" value="Rhodanese-like_dom"/>
</dbReference>
<dbReference type="Proteomes" id="UP000184731">
    <property type="component" value="Chromosome"/>
</dbReference>
<dbReference type="PROSITE" id="PS00595">
    <property type="entry name" value="AA_TRANSFER_CLASS_5"/>
    <property type="match status" value="1"/>
</dbReference>
<dbReference type="EMBL" id="CP017834">
    <property type="protein sequence ID" value="APJ04890.1"/>
    <property type="molecule type" value="Genomic_DNA"/>
</dbReference>
<evidence type="ECO:0000256" key="9">
    <source>
        <dbReference type="RuleBase" id="RU004504"/>
    </source>
</evidence>
<dbReference type="EC" id="2.8.1.7" evidence="3"/>
<accession>A0A1L4D3Y1</accession>
<dbReference type="GO" id="GO:0051536">
    <property type="term" value="F:iron-sulfur cluster binding"/>
    <property type="evidence" value="ECO:0007669"/>
    <property type="project" value="UniProtKB-KW"/>
</dbReference>
<dbReference type="InterPro" id="IPR036866">
    <property type="entry name" value="RibonucZ/Hydroxyglut_hydro"/>
</dbReference>
<dbReference type="InterPro" id="IPR015421">
    <property type="entry name" value="PyrdxlP-dep_Trfase_major"/>
</dbReference>
<dbReference type="InterPro" id="IPR036873">
    <property type="entry name" value="Rhodanese-like_dom_sf"/>
</dbReference>
<dbReference type="SMART" id="SM00849">
    <property type="entry name" value="Lactamase_B"/>
    <property type="match status" value="1"/>
</dbReference>
<comment type="catalytic activity">
    <reaction evidence="8">
        <text>(sulfur carrier)-H + L-cysteine = (sulfur carrier)-SH + L-alanine</text>
        <dbReference type="Rhea" id="RHEA:43892"/>
        <dbReference type="Rhea" id="RHEA-COMP:14737"/>
        <dbReference type="Rhea" id="RHEA-COMP:14739"/>
        <dbReference type="ChEBI" id="CHEBI:29917"/>
        <dbReference type="ChEBI" id="CHEBI:35235"/>
        <dbReference type="ChEBI" id="CHEBI:57972"/>
        <dbReference type="ChEBI" id="CHEBI:64428"/>
        <dbReference type="EC" id="2.8.1.7"/>
    </reaction>
</comment>
<evidence type="ECO:0000256" key="5">
    <source>
        <dbReference type="ARBA" id="ARBA00022898"/>
    </source>
</evidence>
<feature type="domain" description="Rhodanese" evidence="10">
    <location>
        <begin position="713"/>
        <end position="778"/>
    </location>
</feature>